<dbReference type="InterPro" id="IPR035919">
    <property type="entry name" value="EAL_sf"/>
</dbReference>
<keyword evidence="5" id="KW-1185">Reference proteome</keyword>
<dbReference type="Gene3D" id="3.30.70.270">
    <property type="match status" value="1"/>
</dbReference>
<dbReference type="EMBL" id="JAANNP010000016">
    <property type="protein sequence ID" value="NHC15117.1"/>
    <property type="molecule type" value="Genomic_DNA"/>
</dbReference>
<comment type="caution">
    <text evidence="4">The sequence shown here is derived from an EMBL/GenBank/DDBJ whole genome shotgun (WGS) entry which is preliminary data.</text>
</comment>
<proteinExistence type="predicted"/>
<dbReference type="InterPro" id="IPR029787">
    <property type="entry name" value="Nucleotide_cyclase"/>
</dbReference>
<feature type="transmembrane region" description="Helical" evidence="1">
    <location>
        <begin position="175"/>
        <end position="196"/>
    </location>
</feature>
<protein>
    <submittedName>
        <fullName evidence="4">GGDEF domain-containing protein</fullName>
    </submittedName>
</protein>
<accession>A0ABX0GVX6</accession>
<feature type="domain" description="EAL" evidence="2">
    <location>
        <begin position="479"/>
        <end position="733"/>
    </location>
</feature>
<dbReference type="PROSITE" id="PS50887">
    <property type="entry name" value="GGDEF"/>
    <property type="match status" value="1"/>
</dbReference>
<dbReference type="Pfam" id="PF00563">
    <property type="entry name" value="EAL"/>
    <property type="match status" value="1"/>
</dbReference>
<dbReference type="RefSeq" id="WP_166283285.1">
    <property type="nucleotide sequence ID" value="NZ_JAANNP010000016.1"/>
</dbReference>
<keyword evidence="1" id="KW-1133">Transmembrane helix</keyword>
<evidence type="ECO:0000256" key="1">
    <source>
        <dbReference type="SAM" id="Phobius"/>
    </source>
</evidence>
<sequence>MAGARTLRAQLIGLSALGGLALLVPPLRSPLLMLTNWAAVACVLVGPRNSPGAPLRVRVPLILFMTSVAVGNTALNLAGAETALSRLATALAQPAAALVLPALYRSSPRPHRGLGLLLDGVVLVVPMALIAGELAARGVHEHRETGLHWELALAPAADIGLLTVLVWLALTRARLVTAIALGLAGGIGCTVYDLAVTLAGQRVALPGQAVQALGVVNMLLFGLAAVHPSARLLGSRSGAVAGRRPYVQVLLLLPLASAPALALVAHGLGLPLLLPEWLLGAAAVVSVLAMVARAVQALREAEHRSTRDPLTGFLNRAGVVDALGQALERGQPRRLVLLNLRRFSEINEALGHEAGDELLCQVADRVAAHLGAADLLGRTAGDEFALVLVDESEQATQTRAAGLVQAFNEPFALQGMTLHVAARVGIVDTIRVHAAGAGTPVMGAEDVLRRAGVAVHAAEHSGGMPVVHDERLDAAARDRFALAKELRDGLTRLELELHYQPKIDLYSGTLFGVEALVRWRHPQRGLVRPDEFIPIAEATGLVVPLTEQVLDGAVQQARLWLAQGSRVPVAVNISPACLLTDGFVERLRDRLDRHGLPCELLRLEITETALVTDPERAIAVLHTLTALGIRLSLDDFGTGYSSMSYLRRLPADELKIDRSFVTGLGRDGGRDDILVSAMVQLGHSLGLFVVAEGVEDAETADALAALGCDVGQGYWWSRPVPAAELHPWLPRPLPAPVQSQLPG</sequence>
<dbReference type="Gene3D" id="3.20.20.450">
    <property type="entry name" value="EAL domain"/>
    <property type="match status" value="1"/>
</dbReference>
<dbReference type="SMART" id="SM00052">
    <property type="entry name" value="EAL"/>
    <property type="match status" value="1"/>
</dbReference>
<evidence type="ECO:0000313" key="5">
    <source>
        <dbReference type="Proteomes" id="UP000800981"/>
    </source>
</evidence>
<feature type="transmembrane region" description="Helical" evidence="1">
    <location>
        <begin position="246"/>
        <end position="265"/>
    </location>
</feature>
<keyword evidence="1" id="KW-0472">Membrane</keyword>
<dbReference type="NCBIfam" id="TIGR00254">
    <property type="entry name" value="GGDEF"/>
    <property type="match status" value="1"/>
</dbReference>
<dbReference type="PANTHER" id="PTHR33121">
    <property type="entry name" value="CYCLIC DI-GMP PHOSPHODIESTERASE PDEF"/>
    <property type="match status" value="1"/>
</dbReference>
<feature type="transmembrane region" description="Helical" evidence="1">
    <location>
        <begin position="116"/>
        <end position="135"/>
    </location>
</feature>
<name>A0ABX0GVX6_9ACTN</name>
<gene>
    <name evidence="4" type="ORF">G9H71_15110</name>
</gene>
<reference evidence="4 5" key="1">
    <citation type="submission" date="2020-03" db="EMBL/GenBank/DDBJ databases">
        <title>Two novel Motilibacter sp.</title>
        <authorList>
            <person name="Liu S."/>
        </authorList>
    </citation>
    <scope>NUCLEOTIDE SEQUENCE [LARGE SCALE GENOMIC DNA]</scope>
    <source>
        <strain evidence="4 5">E257</strain>
    </source>
</reference>
<dbReference type="InterPro" id="IPR000160">
    <property type="entry name" value="GGDEF_dom"/>
</dbReference>
<feature type="transmembrane region" description="Helical" evidence="1">
    <location>
        <begin position="147"/>
        <end position="168"/>
    </location>
</feature>
<feature type="domain" description="GGDEF" evidence="3">
    <location>
        <begin position="331"/>
        <end position="471"/>
    </location>
</feature>
<dbReference type="InterPro" id="IPR050706">
    <property type="entry name" value="Cyclic-di-GMP_PDE-like"/>
</dbReference>
<dbReference type="InterPro" id="IPR043128">
    <property type="entry name" value="Rev_trsase/Diguanyl_cyclase"/>
</dbReference>
<dbReference type="CDD" id="cd01948">
    <property type="entry name" value="EAL"/>
    <property type="match status" value="1"/>
</dbReference>
<feature type="transmembrane region" description="Helical" evidence="1">
    <location>
        <begin position="208"/>
        <end position="226"/>
    </location>
</feature>
<evidence type="ECO:0000259" key="2">
    <source>
        <dbReference type="PROSITE" id="PS50883"/>
    </source>
</evidence>
<dbReference type="CDD" id="cd01949">
    <property type="entry name" value="GGDEF"/>
    <property type="match status" value="1"/>
</dbReference>
<dbReference type="PROSITE" id="PS50883">
    <property type="entry name" value="EAL"/>
    <property type="match status" value="1"/>
</dbReference>
<dbReference type="PANTHER" id="PTHR33121:SF70">
    <property type="entry name" value="SIGNALING PROTEIN YKOW"/>
    <property type="match status" value="1"/>
</dbReference>
<dbReference type="Proteomes" id="UP000800981">
    <property type="component" value="Unassembled WGS sequence"/>
</dbReference>
<dbReference type="InterPro" id="IPR001633">
    <property type="entry name" value="EAL_dom"/>
</dbReference>
<dbReference type="Pfam" id="PF00990">
    <property type="entry name" value="GGDEF"/>
    <property type="match status" value="1"/>
</dbReference>
<evidence type="ECO:0000313" key="4">
    <source>
        <dbReference type="EMBL" id="NHC15117.1"/>
    </source>
</evidence>
<dbReference type="SMART" id="SM00267">
    <property type="entry name" value="GGDEF"/>
    <property type="match status" value="1"/>
</dbReference>
<dbReference type="SUPFAM" id="SSF141868">
    <property type="entry name" value="EAL domain-like"/>
    <property type="match status" value="1"/>
</dbReference>
<evidence type="ECO:0000259" key="3">
    <source>
        <dbReference type="PROSITE" id="PS50887"/>
    </source>
</evidence>
<organism evidence="4 5">
    <name type="scientific">Motilibacter deserti</name>
    <dbReference type="NCBI Taxonomy" id="2714956"/>
    <lineage>
        <taxon>Bacteria</taxon>
        <taxon>Bacillati</taxon>
        <taxon>Actinomycetota</taxon>
        <taxon>Actinomycetes</taxon>
        <taxon>Motilibacterales</taxon>
        <taxon>Motilibacteraceae</taxon>
        <taxon>Motilibacter</taxon>
    </lineage>
</organism>
<keyword evidence="1" id="KW-0812">Transmembrane</keyword>
<dbReference type="SUPFAM" id="SSF55073">
    <property type="entry name" value="Nucleotide cyclase"/>
    <property type="match status" value="1"/>
</dbReference>